<evidence type="ECO:0000313" key="15">
    <source>
        <dbReference type="EMBL" id="CAH1273527.1"/>
    </source>
</evidence>
<dbReference type="InterPro" id="IPR001873">
    <property type="entry name" value="ENaC"/>
</dbReference>
<feature type="compositionally biased region" description="Polar residues" evidence="13">
    <location>
        <begin position="144"/>
        <end position="163"/>
    </location>
</feature>
<keyword evidence="7 12" id="KW-0406">Ion transport</keyword>
<evidence type="ECO:0000256" key="14">
    <source>
        <dbReference type="SAM" id="Phobius"/>
    </source>
</evidence>
<evidence type="ECO:0000256" key="6">
    <source>
        <dbReference type="ARBA" id="ARBA00023053"/>
    </source>
</evidence>
<comment type="similarity">
    <text evidence="12">Belongs to the amiloride-sensitive sodium channel (TC 1.A.6) family.</text>
</comment>
<reference evidence="15" key="1">
    <citation type="submission" date="2022-01" db="EMBL/GenBank/DDBJ databases">
        <authorList>
            <person name="Braso-Vives M."/>
        </authorList>
    </citation>
    <scope>NUCLEOTIDE SEQUENCE</scope>
</reference>
<keyword evidence="6" id="KW-0915">Sodium</keyword>
<dbReference type="GO" id="GO:0005886">
    <property type="term" value="C:plasma membrane"/>
    <property type="evidence" value="ECO:0007669"/>
    <property type="project" value="TreeGrafter"/>
</dbReference>
<evidence type="ECO:0000256" key="4">
    <source>
        <dbReference type="ARBA" id="ARBA00022692"/>
    </source>
</evidence>
<keyword evidence="9" id="KW-0325">Glycoprotein</keyword>
<dbReference type="Gene3D" id="2.60.470.10">
    <property type="entry name" value="Acid-sensing ion channels like domains"/>
    <property type="match status" value="1"/>
</dbReference>
<feature type="region of interest" description="Disordered" evidence="13">
    <location>
        <begin position="125"/>
        <end position="163"/>
    </location>
</feature>
<evidence type="ECO:0000256" key="5">
    <source>
        <dbReference type="ARBA" id="ARBA00022989"/>
    </source>
</evidence>
<keyword evidence="3 12" id="KW-0894">Sodium channel</keyword>
<protein>
    <submittedName>
        <fullName evidence="15">SCNN1B protein</fullName>
    </submittedName>
</protein>
<feature type="compositionally biased region" description="Low complexity" evidence="13">
    <location>
        <begin position="126"/>
        <end position="135"/>
    </location>
</feature>
<keyword evidence="16" id="KW-1185">Reference proteome</keyword>
<dbReference type="OrthoDB" id="10051479at2759"/>
<dbReference type="AlphaFoldDB" id="A0A8K0ACR3"/>
<evidence type="ECO:0000256" key="12">
    <source>
        <dbReference type="RuleBase" id="RU000679"/>
    </source>
</evidence>
<evidence type="ECO:0000256" key="3">
    <source>
        <dbReference type="ARBA" id="ARBA00022461"/>
    </source>
</evidence>
<dbReference type="PANTHER" id="PTHR11690:SF248">
    <property type="entry name" value="PICKPOCKET 17, ISOFORM A"/>
    <property type="match status" value="1"/>
</dbReference>
<sequence>MVDTMEISSKGADDRSPEGMGETPAMLWSTYREGTTAHGIPKTVTAKSRLRRVVWGIVFLASLAYFLYNFSLMLQRYFSYPVSTSIDIKFASLPFPAVTVCNVNPVRASKLPKVYMEFLGMDPDDVSPSPSSDPSYVREKRDSVSTPAPTELGNVSHSNSSSADETSDYYYVYEYEYDYYDYDEDFEVEKNFTIMIANKNETERKQLGHQKKDFIQKCTYNGRPCSGKNFVQFLDEKYGNCFTFNKGITNNGSKIPIRNVTQPGPLHGLQVLLYVEQDENVPILVGTSGARVLINTQAERPFPALAGFSVATGFSSSVGLTLTQIERLGGHYGDCTDGTGKGYDLYGTTHAYSSVLCQKTCYQREVVRECECADAGLPIPKGTAVCEPAIRATAECLKETRDALREDLLDCDCPEACKESVFGQTFGFTELPSASYKEQFIEELKKNDNPKIQKLTAEEASANFVELTIYFEGLYYDKISQAPAYEVINLLGDIGGQLGLWMGVSVMTVLEFFEFIVDLLSWPLKKQKGDKVKGDIELGHADSTAKA</sequence>
<gene>
    <name evidence="15" type="primary">SCNN1B</name>
    <name evidence="15" type="ORF">BLAG_LOCUS24840</name>
</gene>
<proteinExistence type="inferred from homology"/>
<keyword evidence="4 12" id="KW-0812">Transmembrane</keyword>
<keyword evidence="8 14" id="KW-0472">Membrane</keyword>
<keyword evidence="11 12" id="KW-0407">Ion channel</keyword>
<dbReference type="EMBL" id="OV696694">
    <property type="protein sequence ID" value="CAH1273527.1"/>
    <property type="molecule type" value="Genomic_DNA"/>
</dbReference>
<accession>A0A8K0ACR3</accession>
<dbReference type="Pfam" id="PF00858">
    <property type="entry name" value="ASC"/>
    <property type="match status" value="1"/>
</dbReference>
<dbReference type="Proteomes" id="UP000838412">
    <property type="component" value="Chromosome 9"/>
</dbReference>
<evidence type="ECO:0000256" key="7">
    <source>
        <dbReference type="ARBA" id="ARBA00023065"/>
    </source>
</evidence>
<feature type="region of interest" description="Disordered" evidence="13">
    <location>
        <begin position="1"/>
        <end position="21"/>
    </location>
</feature>
<feature type="transmembrane region" description="Helical" evidence="14">
    <location>
        <begin position="53"/>
        <end position="74"/>
    </location>
</feature>
<keyword evidence="10 12" id="KW-0739">Sodium transport</keyword>
<evidence type="ECO:0000256" key="13">
    <source>
        <dbReference type="SAM" id="MobiDB-lite"/>
    </source>
</evidence>
<comment type="subcellular location">
    <subcellularLocation>
        <location evidence="1">Membrane</location>
        <topology evidence="1">Multi-pass membrane protein</topology>
    </subcellularLocation>
</comment>
<dbReference type="Gene3D" id="1.10.287.770">
    <property type="entry name" value="YojJ-like"/>
    <property type="match status" value="1"/>
</dbReference>
<dbReference type="FunFam" id="1.10.287.770:FF:000001">
    <property type="entry name" value="Acid-sensing ion channel subunit 1"/>
    <property type="match status" value="1"/>
</dbReference>
<evidence type="ECO:0000256" key="1">
    <source>
        <dbReference type="ARBA" id="ARBA00004141"/>
    </source>
</evidence>
<dbReference type="GO" id="GO:0015280">
    <property type="term" value="F:ligand-gated sodium channel activity"/>
    <property type="evidence" value="ECO:0007669"/>
    <property type="project" value="TreeGrafter"/>
</dbReference>
<keyword evidence="2 12" id="KW-0813">Transport</keyword>
<organism evidence="15 16">
    <name type="scientific">Branchiostoma lanceolatum</name>
    <name type="common">Common lancelet</name>
    <name type="synonym">Amphioxus lanceolatum</name>
    <dbReference type="NCBI Taxonomy" id="7740"/>
    <lineage>
        <taxon>Eukaryota</taxon>
        <taxon>Metazoa</taxon>
        <taxon>Chordata</taxon>
        <taxon>Cephalochordata</taxon>
        <taxon>Leptocardii</taxon>
        <taxon>Amphioxiformes</taxon>
        <taxon>Branchiostomatidae</taxon>
        <taxon>Branchiostoma</taxon>
    </lineage>
</organism>
<evidence type="ECO:0000256" key="9">
    <source>
        <dbReference type="ARBA" id="ARBA00023180"/>
    </source>
</evidence>
<name>A0A8K0ACR3_BRALA</name>
<evidence type="ECO:0000313" key="16">
    <source>
        <dbReference type="Proteomes" id="UP000838412"/>
    </source>
</evidence>
<evidence type="ECO:0000256" key="10">
    <source>
        <dbReference type="ARBA" id="ARBA00023201"/>
    </source>
</evidence>
<evidence type="ECO:0000256" key="11">
    <source>
        <dbReference type="ARBA" id="ARBA00023303"/>
    </source>
</evidence>
<evidence type="ECO:0000256" key="2">
    <source>
        <dbReference type="ARBA" id="ARBA00022448"/>
    </source>
</evidence>
<keyword evidence="5 14" id="KW-1133">Transmembrane helix</keyword>
<evidence type="ECO:0000256" key="8">
    <source>
        <dbReference type="ARBA" id="ARBA00023136"/>
    </source>
</evidence>
<dbReference type="PANTHER" id="PTHR11690">
    <property type="entry name" value="AMILORIDE-SENSITIVE SODIUM CHANNEL-RELATED"/>
    <property type="match status" value="1"/>
</dbReference>
<dbReference type="PRINTS" id="PR01078">
    <property type="entry name" value="AMINACHANNEL"/>
</dbReference>